<gene>
    <name evidence="1" type="ORF">HPB47_009972</name>
</gene>
<dbReference type="Proteomes" id="UP000805193">
    <property type="component" value="Unassembled WGS sequence"/>
</dbReference>
<evidence type="ECO:0000313" key="2">
    <source>
        <dbReference type="Proteomes" id="UP000805193"/>
    </source>
</evidence>
<protein>
    <submittedName>
        <fullName evidence="1">Uncharacterized protein</fullName>
    </submittedName>
</protein>
<proteinExistence type="predicted"/>
<evidence type="ECO:0000313" key="1">
    <source>
        <dbReference type="EMBL" id="KAG0412877.1"/>
    </source>
</evidence>
<name>A0AC60P0P2_IXOPE</name>
<comment type="caution">
    <text evidence="1">The sequence shown here is derived from an EMBL/GenBank/DDBJ whole genome shotgun (WGS) entry which is preliminary data.</text>
</comment>
<organism evidence="1 2">
    <name type="scientific">Ixodes persulcatus</name>
    <name type="common">Taiga tick</name>
    <dbReference type="NCBI Taxonomy" id="34615"/>
    <lineage>
        <taxon>Eukaryota</taxon>
        <taxon>Metazoa</taxon>
        <taxon>Ecdysozoa</taxon>
        <taxon>Arthropoda</taxon>
        <taxon>Chelicerata</taxon>
        <taxon>Arachnida</taxon>
        <taxon>Acari</taxon>
        <taxon>Parasitiformes</taxon>
        <taxon>Ixodida</taxon>
        <taxon>Ixodoidea</taxon>
        <taxon>Ixodidae</taxon>
        <taxon>Ixodinae</taxon>
        <taxon>Ixodes</taxon>
    </lineage>
</organism>
<sequence length="173" mass="19996">MLIALCKHVIKWSRTGLLKLQHLFQLTTDRYHLEVRVVRRVRNASDVNGYLRRMEDRDRESRKYVVLDCTAETTREIIINHVRDPFMGRRNYHFLLTSLVSVSERAAIEVYPLSFQPEPIRARRSNVTATPALVADEHALLKGPLTHSRLLRTEFLLSPATKKHAGTVAPSMR</sequence>
<accession>A0AC60P0P2</accession>
<keyword evidence="2" id="KW-1185">Reference proteome</keyword>
<dbReference type="EMBL" id="JABSTQ010011315">
    <property type="protein sequence ID" value="KAG0412877.1"/>
    <property type="molecule type" value="Genomic_DNA"/>
</dbReference>
<reference evidence="1 2" key="1">
    <citation type="journal article" date="2020" name="Cell">
        <title>Large-Scale Comparative Analyses of Tick Genomes Elucidate Their Genetic Diversity and Vector Capacities.</title>
        <authorList>
            <consortium name="Tick Genome and Microbiome Consortium (TIGMIC)"/>
            <person name="Jia N."/>
            <person name="Wang J."/>
            <person name="Shi W."/>
            <person name="Du L."/>
            <person name="Sun Y."/>
            <person name="Zhan W."/>
            <person name="Jiang J.F."/>
            <person name="Wang Q."/>
            <person name="Zhang B."/>
            <person name="Ji P."/>
            <person name="Bell-Sakyi L."/>
            <person name="Cui X.M."/>
            <person name="Yuan T.T."/>
            <person name="Jiang B.G."/>
            <person name="Yang W.F."/>
            <person name="Lam T.T."/>
            <person name="Chang Q.C."/>
            <person name="Ding S.J."/>
            <person name="Wang X.J."/>
            <person name="Zhu J.G."/>
            <person name="Ruan X.D."/>
            <person name="Zhao L."/>
            <person name="Wei J.T."/>
            <person name="Ye R.Z."/>
            <person name="Que T.C."/>
            <person name="Du C.H."/>
            <person name="Zhou Y.H."/>
            <person name="Cheng J.X."/>
            <person name="Dai P.F."/>
            <person name="Guo W.B."/>
            <person name="Han X.H."/>
            <person name="Huang E.J."/>
            <person name="Li L.F."/>
            <person name="Wei W."/>
            <person name="Gao Y.C."/>
            <person name="Liu J.Z."/>
            <person name="Shao H.Z."/>
            <person name="Wang X."/>
            <person name="Wang C.C."/>
            <person name="Yang T.C."/>
            <person name="Huo Q.B."/>
            <person name="Li W."/>
            <person name="Chen H.Y."/>
            <person name="Chen S.E."/>
            <person name="Zhou L.G."/>
            <person name="Ni X.B."/>
            <person name="Tian J.H."/>
            <person name="Sheng Y."/>
            <person name="Liu T."/>
            <person name="Pan Y.S."/>
            <person name="Xia L.Y."/>
            <person name="Li J."/>
            <person name="Zhao F."/>
            <person name="Cao W.C."/>
        </authorList>
    </citation>
    <scope>NUCLEOTIDE SEQUENCE [LARGE SCALE GENOMIC DNA]</scope>
    <source>
        <strain evidence="1">Iper-2018</strain>
    </source>
</reference>